<dbReference type="RefSeq" id="WP_354557379.1">
    <property type="nucleotide sequence ID" value="NZ_JBEPMB010000005.1"/>
</dbReference>
<dbReference type="GO" id="GO:0032259">
    <property type="term" value="P:methylation"/>
    <property type="evidence" value="ECO:0007669"/>
    <property type="project" value="UniProtKB-KW"/>
</dbReference>
<dbReference type="CDD" id="cd02440">
    <property type="entry name" value="AdoMet_MTases"/>
    <property type="match status" value="1"/>
</dbReference>
<reference evidence="6 7" key="1">
    <citation type="submission" date="2024-06" db="EMBL/GenBank/DDBJ databases">
        <title>Genomic Encyclopedia of Type Strains, Phase IV (KMG-IV): sequencing the most valuable type-strain genomes for metagenomic binning, comparative biology and taxonomic classification.</title>
        <authorList>
            <person name="Goeker M."/>
        </authorList>
    </citation>
    <scope>NUCLEOTIDE SEQUENCE [LARGE SCALE GENOMIC DNA]</scope>
    <source>
        <strain evidence="6 7">DSM 29780</strain>
    </source>
</reference>
<evidence type="ECO:0000256" key="1">
    <source>
        <dbReference type="ARBA" id="ARBA00010815"/>
    </source>
</evidence>
<dbReference type="GO" id="GO:0008825">
    <property type="term" value="F:cyclopropane-fatty-acyl-phospholipid synthase activity"/>
    <property type="evidence" value="ECO:0007669"/>
    <property type="project" value="UniProtKB-EC"/>
</dbReference>
<dbReference type="PIRSF" id="PIRSF003085">
    <property type="entry name" value="CMAS"/>
    <property type="match status" value="1"/>
</dbReference>
<keyword evidence="4" id="KW-0949">S-adenosyl-L-methionine</keyword>
<comment type="similarity">
    <text evidence="1">Belongs to the CFA/CMAS family.</text>
</comment>
<name>A0ABV2J4X9_9HYPH</name>
<sequence length="405" mass="46234">MAEFVSSSTEAKSRRLKLWERAVCRMADRIETGSLTLTFPKGGFYRVDRLNGGTQAQLFLKNPRPIWRLATSGDLGFARSYIDGDWDSPDIGALMTLALENEHALSPVTRTSTLWGKLAYLKHRFRANTKRGSRKNIAYHYDLGNEFYSLWLDETMTYSSAFYQHPDASLAEAQNAKYDRIIKELEIGPNDRVLEIGCGWGGFAEYAASTTGCHVTGITLSAEQAKFATERLAKAGLADRTEIRIEDYRDTKGSYDRIVSIEMFEAVGQENWPRYFETVRDRLKSGGRAMIQTITIEDHRFEGYSRNADYIQTYIFPGGMLPSFSTFREAAHNAGLAVKDWAAFGTHYAKTLRIWDNDFSANWDRIRDMGFDERFKRMWRYYLHYCAAGFSTGCIDVMQVKIAKS</sequence>
<dbReference type="SUPFAM" id="SSF53335">
    <property type="entry name" value="S-adenosyl-L-methionine-dependent methyltransferases"/>
    <property type="match status" value="1"/>
</dbReference>
<evidence type="ECO:0000313" key="7">
    <source>
        <dbReference type="Proteomes" id="UP001549047"/>
    </source>
</evidence>
<dbReference type="PANTHER" id="PTHR43667">
    <property type="entry name" value="CYCLOPROPANE-FATTY-ACYL-PHOSPHOLIPID SYNTHASE"/>
    <property type="match status" value="1"/>
</dbReference>
<protein>
    <submittedName>
        <fullName evidence="6">Cyclopropane-fatty-acyl-phospholipid synthase</fullName>
        <ecNumber evidence="6">2.1.1.79</ecNumber>
    </submittedName>
</protein>
<evidence type="ECO:0000256" key="5">
    <source>
        <dbReference type="ARBA" id="ARBA00023098"/>
    </source>
</evidence>
<dbReference type="PANTHER" id="PTHR43667:SF2">
    <property type="entry name" value="FATTY ACID C-METHYL TRANSFERASE"/>
    <property type="match status" value="1"/>
</dbReference>
<evidence type="ECO:0000313" key="6">
    <source>
        <dbReference type="EMBL" id="MET3614889.1"/>
    </source>
</evidence>
<dbReference type="EMBL" id="JBEPMB010000005">
    <property type="protein sequence ID" value="MET3614889.1"/>
    <property type="molecule type" value="Genomic_DNA"/>
</dbReference>
<keyword evidence="2 6" id="KW-0489">Methyltransferase</keyword>
<dbReference type="InterPro" id="IPR003333">
    <property type="entry name" value="CMAS"/>
</dbReference>
<comment type="caution">
    <text evidence="6">The sequence shown here is derived from an EMBL/GenBank/DDBJ whole genome shotgun (WGS) entry which is preliminary data.</text>
</comment>
<evidence type="ECO:0000256" key="3">
    <source>
        <dbReference type="ARBA" id="ARBA00022679"/>
    </source>
</evidence>
<gene>
    <name evidence="6" type="ORF">ABID16_003232</name>
</gene>
<evidence type="ECO:0000256" key="4">
    <source>
        <dbReference type="ARBA" id="ARBA00022691"/>
    </source>
</evidence>
<proteinExistence type="inferred from homology"/>
<keyword evidence="5" id="KW-0443">Lipid metabolism</keyword>
<organism evidence="6 7">
    <name type="scientific">Rhizobium aquaticum</name>
    <dbReference type="NCBI Taxonomy" id="1549636"/>
    <lineage>
        <taxon>Bacteria</taxon>
        <taxon>Pseudomonadati</taxon>
        <taxon>Pseudomonadota</taxon>
        <taxon>Alphaproteobacteria</taxon>
        <taxon>Hyphomicrobiales</taxon>
        <taxon>Rhizobiaceae</taxon>
        <taxon>Rhizobium/Agrobacterium group</taxon>
        <taxon>Rhizobium</taxon>
    </lineage>
</organism>
<dbReference type="InterPro" id="IPR029063">
    <property type="entry name" value="SAM-dependent_MTases_sf"/>
</dbReference>
<evidence type="ECO:0000256" key="2">
    <source>
        <dbReference type="ARBA" id="ARBA00022603"/>
    </source>
</evidence>
<dbReference type="InterPro" id="IPR050723">
    <property type="entry name" value="CFA/CMAS"/>
</dbReference>
<dbReference type="Gene3D" id="3.40.50.150">
    <property type="entry name" value="Vaccinia Virus protein VP39"/>
    <property type="match status" value="1"/>
</dbReference>
<dbReference type="EC" id="2.1.1.79" evidence="6"/>
<accession>A0ABV2J4X9</accession>
<keyword evidence="7" id="KW-1185">Reference proteome</keyword>
<dbReference type="Pfam" id="PF02353">
    <property type="entry name" value="CMAS"/>
    <property type="match status" value="1"/>
</dbReference>
<keyword evidence="3 6" id="KW-0808">Transferase</keyword>
<dbReference type="Proteomes" id="UP001549047">
    <property type="component" value="Unassembled WGS sequence"/>
</dbReference>